<proteinExistence type="inferred from homology"/>
<reference evidence="5" key="1">
    <citation type="submission" date="2020-03" db="EMBL/GenBank/DDBJ databases">
        <title>Studies in the Genomics of Life Span.</title>
        <authorList>
            <person name="Glass D."/>
        </authorList>
    </citation>
    <scope>NUCLEOTIDE SEQUENCE</scope>
    <source>
        <strain evidence="5">SUZIE</strain>
        <tissue evidence="5">Muscle</tissue>
    </source>
</reference>
<name>A0AA41N3R1_SCICA</name>
<comment type="caution">
    <text evidence="5">The sequence shown here is derived from an EMBL/GenBank/DDBJ whole genome shotgun (WGS) entry which is preliminary data.</text>
</comment>
<dbReference type="AlphaFoldDB" id="A0AA41N3R1"/>
<dbReference type="PANTHER" id="PTHR43658">
    <property type="entry name" value="SHORT-CHAIN DEHYDROGENASE/REDUCTASE"/>
    <property type="match status" value="1"/>
</dbReference>
<evidence type="ECO:0000256" key="3">
    <source>
        <dbReference type="ARBA" id="ARBA00023027"/>
    </source>
</evidence>
<dbReference type="GO" id="GO:0004303">
    <property type="term" value="F:estradiol 17-beta-dehydrogenase [NAD(P)+] activity"/>
    <property type="evidence" value="ECO:0007669"/>
    <property type="project" value="TreeGrafter"/>
</dbReference>
<dbReference type="GO" id="GO:0006631">
    <property type="term" value="P:fatty acid metabolic process"/>
    <property type="evidence" value="ECO:0007669"/>
    <property type="project" value="TreeGrafter"/>
</dbReference>
<protein>
    <submittedName>
        <fullName evidence="5">3-hydroxyacyl-CoA dehydrogenase type-2</fullName>
    </submittedName>
</protein>
<dbReference type="GO" id="GO:0008209">
    <property type="term" value="P:androgen metabolic process"/>
    <property type="evidence" value="ECO:0007669"/>
    <property type="project" value="TreeGrafter"/>
</dbReference>
<keyword evidence="2" id="KW-0560">Oxidoreductase</keyword>
<evidence type="ECO:0000256" key="1">
    <source>
        <dbReference type="ARBA" id="ARBA00006484"/>
    </source>
</evidence>
<dbReference type="GO" id="GO:0008210">
    <property type="term" value="P:estrogen metabolic process"/>
    <property type="evidence" value="ECO:0007669"/>
    <property type="project" value="TreeGrafter"/>
</dbReference>
<comment type="similarity">
    <text evidence="1">Belongs to the short-chain dehydrogenases/reductases (SDR) family.</text>
</comment>
<dbReference type="SUPFAM" id="SSF51735">
    <property type="entry name" value="NAD(P)-binding Rossmann-fold domains"/>
    <property type="match status" value="1"/>
</dbReference>
<evidence type="ECO:0000256" key="2">
    <source>
        <dbReference type="ARBA" id="ARBA00023002"/>
    </source>
</evidence>
<evidence type="ECO:0000313" key="6">
    <source>
        <dbReference type="Proteomes" id="UP001166674"/>
    </source>
</evidence>
<dbReference type="GO" id="GO:0005739">
    <property type="term" value="C:mitochondrion"/>
    <property type="evidence" value="ECO:0007669"/>
    <property type="project" value="TreeGrafter"/>
</dbReference>
<evidence type="ECO:0000256" key="4">
    <source>
        <dbReference type="SAM" id="MobiDB-lite"/>
    </source>
</evidence>
<dbReference type="PANTHER" id="PTHR43658:SF8">
    <property type="entry name" value="17-BETA-HYDROXYSTEROID DEHYDROGENASE 14-RELATED"/>
    <property type="match status" value="1"/>
</dbReference>
<keyword evidence="3" id="KW-0520">NAD</keyword>
<sequence>MVEQGGRGVSEHEGLGRSNNRRSLRSWSGHHRATGEAEVTAVLLDPPYSGDEAQAKKLGKSCVFAPTNVTSKKDVQSALTPAKERFGRVDVAVNCAGSGAMTIAPGLFGTPLLTSLLEQVSNFLASQVPFPADWVTLHAHLVQTVIENPFLNGEVIRWMGPPTCNLAGRRQGK</sequence>
<keyword evidence="6" id="KW-1185">Reference proteome</keyword>
<feature type="region of interest" description="Disordered" evidence="4">
    <location>
        <begin position="1"/>
        <end position="31"/>
    </location>
</feature>
<organism evidence="5 6">
    <name type="scientific">Sciurus carolinensis</name>
    <name type="common">Eastern gray squirrel</name>
    <dbReference type="NCBI Taxonomy" id="30640"/>
    <lineage>
        <taxon>Eukaryota</taxon>
        <taxon>Metazoa</taxon>
        <taxon>Chordata</taxon>
        <taxon>Craniata</taxon>
        <taxon>Vertebrata</taxon>
        <taxon>Euteleostomi</taxon>
        <taxon>Mammalia</taxon>
        <taxon>Eutheria</taxon>
        <taxon>Euarchontoglires</taxon>
        <taxon>Glires</taxon>
        <taxon>Rodentia</taxon>
        <taxon>Sciuromorpha</taxon>
        <taxon>Sciuridae</taxon>
        <taxon>Sciurinae</taxon>
        <taxon>Sciurini</taxon>
        <taxon>Sciurus</taxon>
    </lineage>
</organism>
<feature type="compositionally biased region" description="Basic residues" evidence="4">
    <location>
        <begin position="19"/>
        <end position="31"/>
    </location>
</feature>
<gene>
    <name evidence="5" type="ORF">SUZIE_171910</name>
</gene>
<dbReference type="Proteomes" id="UP001166674">
    <property type="component" value="Unassembled WGS sequence"/>
</dbReference>
<dbReference type="EMBL" id="JAATJV010385854">
    <property type="protein sequence ID" value="MBZ3883233.1"/>
    <property type="molecule type" value="Genomic_DNA"/>
</dbReference>
<dbReference type="InterPro" id="IPR036291">
    <property type="entry name" value="NAD(P)-bd_dom_sf"/>
</dbReference>
<evidence type="ECO:0000313" key="5">
    <source>
        <dbReference type="EMBL" id="MBZ3883233.1"/>
    </source>
</evidence>
<accession>A0AA41N3R1</accession>
<dbReference type="Gene3D" id="3.40.50.720">
    <property type="entry name" value="NAD(P)-binding Rossmann-like Domain"/>
    <property type="match status" value="1"/>
</dbReference>